<evidence type="ECO:0000313" key="2">
    <source>
        <dbReference type="EMBL" id="KAL3289414.1"/>
    </source>
</evidence>
<reference evidence="2 3" key="1">
    <citation type="journal article" date="2021" name="BMC Biol.">
        <title>Horizontally acquired antibacterial genes associated with adaptive radiation of ladybird beetles.</title>
        <authorList>
            <person name="Li H.S."/>
            <person name="Tang X.F."/>
            <person name="Huang Y.H."/>
            <person name="Xu Z.Y."/>
            <person name="Chen M.L."/>
            <person name="Du X.Y."/>
            <person name="Qiu B.Y."/>
            <person name="Chen P.T."/>
            <person name="Zhang W."/>
            <person name="Slipinski A."/>
            <person name="Escalona H.E."/>
            <person name="Waterhouse R.M."/>
            <person name="Zwick A."/>
            <person name="Pang H."/>
        </authorList>
    </citation>
    <scope>NUCLEOTIDE SEQUENCE [LARGE SCALE GENOMIC DNA]</scope>
    <source>
        <strain evidence="2">SYSU2018</strain>
    </source>
</reference>
<proteinExistence type="predicted"/>
<feature type="region of interest" description="Disordered" evidence="1">
    <location>
        <begin position="112"/>
        <end position="132"/>
    </location>
</feature>
<dbReference type="EMBL" id="JABFTP020000186">
    <property type="protein sequence ID" value="KAL3289414.1"/>
    <property type="molecule type" value="Genomic_DNA"/>
</dbReference>
<gene>
    <name evidence="2" type="ORF">HHI36_022839</name>
</gene>
<name>A0ABD2PEK1_9CUCU</name>
<dbReference type="PANTHER" id="PTHR24411">
    <property type="entry name" value="NUCLEAR FACTOR ERYTHROID 2-RELATED FACTOR"/>
    <property type="match status" value="1"/>
</dbReference>
<evidence type="ECO:0000256" key="1">
    <source>
        <dbReference type="SAM" id="MobiDB-lite"/>
    </source>
</evidence>
<evidence type="ECO:0000313" key="3">
    <source>
        <dbReference type="Proteomes" id="UP001516400"/>
    </source>
</evidence>
<accession>A0ABD2PEK1</accession>
<comment type="caution">
    <text evidence="2">The sequence shown here is derived from an EMBL/GenBank/DDBJ whole genome shotgun (WGS) entry which is preliminary data.</text>
</comment>
<organism evidence="2 3">
    <name type="scientific">Cryptolaemus montrouzieri</name>
    <dbReference type="NCBI Taxonomy" id="559131"/>
    <lineage>
        <taxon>Eukaryota</taxon>
        <taxon>Metazoa</taxon>
        <taxon>Ecdysozoa</taxon>
        <taxon>Arthropoda</taxon>
        <taxon>Hexapoda</taxon>
        <taxon>Insecta</taxon>
        <taxon>Pterygota</taxon>
        <taxon>Neoptera</taxon>
        <taxon>Endopterygota</taxon>
        <taxon>Coleoptera</taxon>
        <taxon>Polyphaga</taxon>
        <taxon>Cucujiformia</taxon>
        <taxon>Coccinelloidea</taxon>
        <taxon>Coccinellidae</taxon>
        <taxon>Scymninae</taxon>
        <taxon>Scymnini</taxon>
        <taxon>Cryptolaemus</taxon>
    </lineage>
</organism>
<keyword evidence="3" id="KW-1185">Reference proteome</keyword>
<feature type="compositionally biased region" description="Polar residues" evidence="1">
    <location>
        <begin position="112"/>
        <end position="125"/>
    </location>
</feature>
<dbReference type="AlphaFoldDB" id="A0ABD2PEK1"/>
<sequence length="282" mass="31937">MLCLKKVYNDELLQLALILSLLRVNLDSHSEPNLFENFGNLDLDNGTSWRTFSPSLLRSHYVHPKSLDSILINYERDLFADLNSLGRYNRDYVRHSNVTAYLLNIERSNNLASTPQEPTVENASPPQEPQVPEGAHVVENADNDMPTSNFDMELTPEDMNLIEILWKQDVDLGFSIDVNTNKAEDPKSALSTSATTSLQNEKVENIELVEKPQEKITVDEEEKKIDDDPWKGVNYTIDTETGERAVKRFIRLGSVLISSRNGPEVRKSPPEKDGTTIVRLLI</sequence>
<protein>
    <submittedName>
        <fullName evidence="2">Uncharacterized protein</fullName>
    </submittedName>
</protein>
<dbReference type="Proteomes" id="UP001516400">
    <property type="component" value="Unassembled WGS sequence"/>
</dbReference>
<dbReference type="InterPro" id="IPR047167">
    <property type="entry name" value="NFE2-like"/>
</dbReference>
<dbReference type="PANTHER" id="PTHR24411:SF55">
    <property type="entry name" value="SEGMENTATION PROTEIN CAP'N'COLLAR"/>
    <property type="match status" value="1"/>
</dbReference>